<dbReference type="RefSeq" id="XP_647458.1">
    <property type="nucleotide sequence ID" value="XM_642366.1"/>
</dbReference>
<reference evidence="1 2" key="1">
    <citation type="journal article" date="2005" name="Nature">
        <title>The genome of the social amoeba Dictyostelium discoideum.</title>
        <authorList>
            <consortium name="The Dictyostelium discoideum Sequencing Consortium"/>
            <person name="Eichinger L."/>
            <person name="Pachebat J.A."/>
            <person name="Glockner G."/>
            <person name="Rajandream M.A."/>
            <person name="Sucgang R."/>
            <person name="Berriman M."/>
            <person name="Song J."/>
            <person name="Olsen R."/>
            <person name="Szafranski K."/>
            <person name="Xu Q."/>
            <person name="Tunggal B."/>
            <person name="Kummerfeld S."/>
            <person name="Madera M."/>
            <person name="Konfortov B.A."/>
            <person name="Rivero F."/>
            <person name="Bankier A.T."/>
            <person name="Lehmann R."/>
            <person name="Hamlin N."/>
            <person name="Davies R."/>
            <person name="Gaudet P."/>
            <person name="Fey P."/>
            <person name="Pilcher K."/>
            <person name="Chen G."/>
            <person name="Saunders D."/>
            <person name="Sodergren E."/>
            <person name="Davis P."/>
            <person name="Kerhornou A."/>
            <person name="Nie X."/>
            <person name="Hall N."/>
            <person name="Anjard C."/>
            <person name="Hemphill L."/>
            <person name="Bason N."/>
            <person name="Farbrother P."/>
            <person name="Desany B."/>
            <person name="Just E."/>
            <person name="Morio T."/>
            <person name="Rost R."/>
            <person name="Churcher C."/>
            <person name="Cooper J."/>
            <person name="Haydock S."/>
            <person name="van Driessche N."/>
            <person name="Cronin A."/>
            <person name="Goodhead I."/>
            <person name="Muzny D."/>
            <person name="Mourier T."/>
            <person name="Pain A."/>
            <person name="Lu M."/>
            <person name="Harper D."/>
            <person name="Lindsay R."/>
            <person name="Hauser H."/>
            <person name="James K."/>
            <person name="Quiles M."/>
            <person name="Madan Babu M."/>
            <person name="Saito T."/>
            <person name="Buchrieser C."/>
            <person name="Wardroper A."/>
            <person name="Felder M."/>
            <person name="Thangavelu M."/>
            <person name="Johnson D."/>
            <person name="Knights A."/>
            <person name="Loulseged H."/>
            <person name="Mungall K."/>
            <person name="Oliver K."/>
            <person name="Price C."/>
            <person name="Quail M.A."/>
            <person name="Urushihara H."/>
            <person name="Hernandez J."/>
            <person name="Rabbinowitsch E."/>
            <person name="Steffen D."/>
            <person name="Sanders M."/>
            <person name="Ma J."/>
            <person name="Kohara Y."/>
            <person name="Sharp S."/>
            <person name="Simmonds M."/>
            <person name="Spiegler S."/>
            <person name="Tivey A."/>
            <person name="Sugano S."/>
            <person name="White B."/>
            <person name="Walker D."/>
            <person name="Woodward J."/>
            <person name="Winckler T."/>
            <person name="Tanaka Y."/>
            <person name="Shaulsky G."/>
            <person name="Schleicher M."/>
            <person name="Weinstock G."/>
            <person name="Rosenthal A."/>
            <person name="Cox E.C."/>
            <person name="Chisholm R.L."/>
            <person name="Gibbs R."/>
            <person name="Loomis W.F."/>
            <person name="Platzer M."/>
            <person name="Kay R.R."/>
            <person name="Williams J."/>
            <person name="Dear P.H."/>
            <person name="Noegel A.A."/>
            <person name="Barrell B."/>
            <person name="Kuspa A."/>
        </authorList>
    </citation>
    <scope>NUCLEOTIDE SEQUENCE [LARGE SCALE GENOMIC DNA]</scope>
    <source>
        <strain evidence="1 2">AX4</strain>
    </source>
</reference>
<evidence type="ECO:0000313" key="2">
    <source>
        <dbReference type="Proteomes" id="UP000002195"/>
    </source>
</evidence>
<sequence>MKSIIQFNNDSEFSLIKQPPLYFDYQSIRLIPYSSSIEYVKLLFSRVESFYIRTDEYDSGSYDTKREYKIIPNEVPGYTSDNYYEEHMYLILKLQNSTSTIDLVLKDFNQYSRQVLEYHSNSLEKVEIDFSNTKCTYPNMKYICPNQLESLKSLINKQSNNKINWSLSIKNQKRPKYTKYTISWF</sequence>
<dbReference type="EMBL" id="AAFI02000003">
    <property type="protein sequence ID" value="EAL73657.1"/>
    <property type="molecule type" value="Genomic_DNA"/>
</dbReference>
<keyword evidence="2" id="KW-1185">Reference proteome</keyword>
<proteinExistence type="predicted"/>
<dbReference type="InParanoid" id="Q55FS5"/>
<dbReference type="PANTHER" id="PTHR39532">
    <property type="entry name" value="F-BOX DOMAIN-CONTAINING PROTEIN-RELATED"/>
    <property type="match status" value="1"/>
</dbReference>
<dbReference type="KEGG" id="ddi:DDB_G0268408"/>
<dbReference type="VEuPathDB" id="AmoebaDB:DDB_G0268408"/>
<evidence type="ECO:0000313" key="1">
    <source>
        <dbReference type="EMBL" id="EAL73657.1"/>
    </source>
</evidence>
<dbReference type="PANTHER" id="PTHR39532:SF3">
    <property type="entry name" value="F-BOX DOMAIN-CONTAINING PROTEIN"/>
    <property type="match status" value="1"/>
</dbReference>
<protein>
    <submittedName>
        <fullName evidence="1">Uncharacterized protein</fullName>
    </submittedName>
</protein>
<gene>
    <name evidence="1" type="ORF">DDB_G0268408</name>
</gene>
<dbReference type="GeneID" id="8616265"/>
<organism evidence="1 2">
    <name type="scientific">Dictyostelium discoideum</name>
    <name type="common">Social amoeba</name>
    <dbReference type="NCBI Taxonomy" id="44689"/>
    <lineage>
        <taxon>Eukaryota</taxon>
        <taxon>Amoebozoa</taxon>
        <taxon>Evosea</taxon>
        <taxon>Eumycetozoa</taxon>
        <taxon>Dictyostelia</taxon>
        <taxon>Dictyosteliales</taxon>
        <taxon>Dictyosteliaceae</taxon>
        <taxon>Dictyostelium</taxon>
    </lineage>
</organism>
<dbReference type="HOGENOM" id="CLU_1463822_0_0_1"/>
<comment type="caution">
    <text evidence="1">The sequence shown here is derived from an EMBL/GenBank/DDBJ whole genome shotgun (WGS) entry which is preliminary data.</text>
</comment>
<dbReference type="PaxDb" id="44689-DDB0202198"/>
<name>Q55FS5_DICDI</name>
<dbReference type="Proteomes" id="UP000002195">
    <property type="component" value="Unassembled WGS sequence"/>
</dbReference>
<accession>Q55FS5</accession>
<dbReference type="AlphaFoldDB" id="Q55FS5"/>